<organism evidence="27 28">
    <name type="scientific">Brassicogethes aeneus</name>
    <name type="common">Rape pollen beetle</name>
    <name type="synonym">Meligethes aeneus</name>
    <dbReference type="NCBI Taxonomy" id="1431903"/>
    <lineage>
        <taxon>Eukaryota</taxon>
        <taxon>Metazoa</taxon>
        <taxon>Ecdysozoa</taxon>
        <taxon>Arthropoda</taxon>
        <taxon>Hexapoda</taxon>
        <taxon>Insecta</taxon>
        <taxon>Pterygota</taxon>
        <taxon>Neoptera</taxon>
        <taxon>Endopterygota</taxon>
        <taxon>Coleoptera</taxon>
        <taxon>Polyphaga</taxon>
        <taxon>Cucujiformia</taxon>
        <taxon>Nitidulidae</taxon>
        <taxon>Meligethinae</taxon>
        <taxon>Brassicogethes</taxon>
    </lineage>
</organism>
<dbReference type="AlphaFoldDB" id="A0A9P0B9H8"/>
<evidence type="ECO:0000256" key="10">
    <source>
        <dbReference type="ARBA" id="ARBA00044881"/>
    </source>
</evidence>
<accession>A0A9P0B9H8</accession>
<gene>
    <name evidence="27" type="ORF">MELIAE_LOCUS7924</name>
</gene>
<evidence type="ECO:0000256" key="4">
    <source>
        <dbReference type="ARBA" id="ARBA00022692"/>
    </source>
</evidence>
<evidence type="ECO:0000256" key="5">
    <source>
        <dbReference type="ARBA" id="ARBA00022989"/>
    </source>
</evidence>
<feature type="transmembrane region" description="Helical" evidence="25">
    <location>
        <begin position="259"/>
        <end position="278"/>
    </location>
</feature>
<comment type="catalytic activity">
    <reaction evidence="13">
        <text>L-alpha-aminoacyl-L-lysine(out) = L-alpha-aminoacyl-L-lysine(in)</text>
        <dbReference type="Rhea" id="RHEA:79383"/>
        <dbReference type="ChEBI" id="CHEBI:229966"/>
    </reaction>
</comment>
<keyword evidence="28" id="KW-1185">Reference proteome</keyword>
<evidence type="ECO:0000256" key="12">
    <source>
        <dbReference type="ARBA" id="ARBA00044891"/>
    </source>
</evidence>
<evidence type="ECO:0000256" key="13">
    <source>
        <dbReference type="ARBA" id="ARBA00044893"/>
    </source>
</evidence>
<evidence type="ECO:0000256" key="8">
    <source>
        <dbReference type="ARBA" id="ARBA00044876"/>
    </source>
</evidence>
<name>A0A9P0B9H8_BRAAE</name>
<evidence type="ECO:0000256" key="7">
    <source>
        <dbReference type="ARBA" id="ARBA00023228"/>
    </source>
</evidence>
<comment type="catalytic activity">
    <reaction evidence="8">
        <text>L-lysyl-L-alanine(out) = L-lysyl-L-alanine(in)</text>
        <dbReference type="Rhea" id="RHEA:79399"/>
        <dbReference type="ChEBI" id="CHEBI:229954"/>
    </reaction>
</comment>
<evidence type="ECO:0000256" key="15">
    <source>
        <dbReference type="ARBA" id="ARBA00044899"/>
    </source>
</evidence>
<reference evidence="27" key="1">
    <citation type="submission" date="2021-12" db="EMBL/GenBank/DDBJ databases">
        <authorList>
            <person name="King R."/>
        </authorList>
    </citation>
    <scope>NUCLEOTIDE SEQUENCE</scope>
</reference>
<dbReference type="InterPro" id="IPR011701">
    <property type="entry name" value="MFS"/>
</dbReference>
<comment type="catalytic activity">
    <reaction evidence="12">
        <text>L-lysyl-L-alpha-amino acid(out) = L-lysyl-L-alpha-amino acid(in)</text>
        <dbReference type="Rhea" id="RHEA:79387"/>
        <dbReference type="ChEBI" id="CHEBI:229965"/>
    </reaction>
</comment>
<feature type="transmembrane region" description="Helical" evidence="25">
    <location>
        <begin position="39"/>
        <end position="56"/>
    </location>
</feature>
<feature type="transmembrane region" description="Helical" evidence="25">
    <location>
        <begin position="383"/>
        <end position="405"/>
    </location>
</feature>
<evidence type="ECO:0000256" key="25">
    <source>
        <dbReference type="SAM" id="Phobius"/>
    </source>
</evidence>
<evidence type="ECO:0000256" key="20">
    <source>
        <dbReference type="ARBA" id="ARBA00044924"/>
    </source>
</evidence>
<dbReference type="OrthoDB" id="424834at2759"/>
<keyword evidence="4 25" id="KW-0812">Transmembrane</keyword>
<protein>
    <recommendedName>
        <fullName evidence="21">Lysosomal dipeptide transporter MFSD1</fullName>
    </recommendedName>
    <alternativeName>
        <fullName evidence="22">Major facilitator superfamily domain-containing protein 1</fullName>
    </alternativeName>
</protein>
<feature type="transmembrane region" description="Helical" evidence="25">
    <location>
        <begin position="298"/>
        <end position="318"/>
    </location>
</feature>
<evidence type="ECO:0000256" key="14">
    <source>
        <dbReference type="ARBA" id="ARBA00044898"/>
    </source>
</evidence>
<sequence>MEGGPNIQDVAEQSEETHEEVPRGCCNFFCHPLRGAHRFIVLIFLCFLGFGSYFCYDNPAALKTNMMKDLNLNDIQYGLLYSLYSWPNVFMCFIGGYLIDRVFGIRLGTNIFMGLTFLGQIIFAGATYMNIFWLMLVGRFIFGIGAESLAVGQNNYAVQWFKGKELNMVFGLQLSFARIGSTVNFKVMDGIYNWVNEKYTGPQGMGIVLFIATSTCVLSMVCSLVVGVFDKRAEKILNRDASRGGEVVRLTDVFTFKPAFWFVCVICVAYYVAIFPFISFVQDFFMSKFHLTKDEANSVASIVYLISGFASPVLGFCIDKTGRNIIFIVTAICATIVAHSLIAWSTFNPYYGMCLMGIAYSALASSLWPLVSLIIPEYQLGTAYGVCQAIQNLGLAVMSIVAGAIIHNYDFERLEFFFIGCLLVALLATMALFTYDIVTKGVLNMTPKQRQRLLDTNVPEIVNGAGASDSTENLVDDKEYHVRHSNPPTRGD</sequence>
<comment type="catalytic activity">
    <reaction evidence="15">
        <text>L-arginyl-L-alpha-amino acid(out) = L-arginyl-L-alpha-amino acid(in)</text>
        <dbReference type="Rhea" id="RHEA:79371"/>
        <dbReference type="ChEBI" id="CHEBI:84315"/>
    </reaction>
</comment>
<comment type="catalytic activity">
    <reaction evidence="20">
        <text>L-lysyl-glycine(out) = L-lysyl-glycine(in)</text>
        <dbReference type="Rhea" id="RHEA:79407"/>
        <dbReference type="ChEBI" id="CHEBI:191202"/>
    </reaction>
</comment>
<dbReference type="GO" id="GO:0005765">
    <property type="term" value="C:lysosomal membrane"/>
    <property type="evidence" value="ECO:0007669"/>
    <property type="project" value="UniProtKB-SubCell"/>
</dbReference>
<dbReference type="InterPro" id="IPR052187">
    <property type="entry name" value="MFSD1"/>
</dbReference>
<dbReference type="InterPro" id="IPR036259">
    <property type="entry name" value="MFS_trans_sf"/>
</dbReference>
<evidence type="ECO:0000256" key="9">
    <source>
        <dbReference type="ARBA" id="ARBA00044878"/>
    </source>
</evidence>
<dbReference type="GO" id="GO:0022857">
    <property type="term" value="F:transmembrane transporter activity"/>
    <property type="evidence" value="ECO:0007669"/>
    <property type="project" value="InterPro"/>
</dbReference>
<keyword evidence="6 25" id="KW-0472">Membrane</keyword>
<keyword evidence="3" id="KW-0813">Transport</keyword>
<evidence type="ECO:0000256" key="16">
    <source>
        <dbReference type="ARBA" id="ARBA00044900"/>
    </source>
</evidence>
<comment type="subcellular location">
    <subcellularLocation>
        <location evidence="1">Lysosome membrane</location>
        <topology evidence="1">Multi-pass membrane protein</topology>
    </subcellularLocation>
</comment>
<evidence type="ECO:0000256" key="21">
    <source>
        <dbReference type="ARBA" id="ARBA00044985"/>
    </source>
</evidence>
<feature type="domain" description="Major facilitator superfamily (MFS) profile" evidence="26">
    <location>
        <begin position="38"/>
        <end position="438"/>
    </location>
</feature>
<evidence type="ECO:0000256" key="19">
    <source>
        <dbReference type="ARBA" id="ARBA00044919"/>
    </source>
</evidence>
<evidence type="ECO:0000256" key="11">
    <source>
        <dbReference type="ARBA" id="ARBA00044884"/>
    </source>
</evidence>
<comment type="catalytic activity">
    <reaction evidence="11">
        <text>L-alpha-aminoacyl-L-histidine(out) = L-alpha-aminoacyl-L-histidine(in)</text>
        <dbReference type="Rhea" id="RHEA:79375"/>
        <dbReference type="ChEBI" id="CHEBI:229967"/>
    </reaction>
</comment>
<comment type="catalytic activity">
    <reaction evidence="10">
        <text>L-alpha-aminoacyl-L-arginine(out) = L-alpha-aminoacyl-L-arginine(in)</text>
        <dbReference type="Rhea" id="RHEA:79367"/>
        <dbReference type="ChEBI" id="CHEBI:229968"/>
    </reaction>
</comment>
<comment type="catalytic activity">
    <reaction evidence="14">
        <text>L-aspartyl-L-lysine(out) = L-aspartyl-L-lysine(in)</text>
        <dbReference type="Rhea" id="RHEA:79411"/>
        <dbReference type="ChEBI" id="CHEBI:229953"/>
    </reaction>
</comment>
<evidence type="ECO:0000313" key="28">
    <source>
        <dbReference type="Proteomes" id="UP001154078"/>
    </source>
</evidence>
<feature type="transmembrane region" description="Helical" evidence="25">
    <location>
        <begin position="417"/>
        <end position="438"/>
    </location>
</feature>
<dbReference type="Gene3D" id="1.20.1250.20">
    <property type="entry name" value="MFS general substrate transporter like domains"/>
    <property type="match status" value="2"/>
</dbReference>
<dbReference type="SUPFAM" id="SSF103473">
    <property type="entry name" value="MFS general substrate transporter"/>
    <property type="match status" value="1"/>
</dbReference>
<dbReference type="InterPro" id="IPR020846">
    <property type="entry name" value="MFS_dom"/>
</dbReference>
<comment type="function">
    <text evidence="23">Lysosomal dipeptide uniporter that selectively exports lysine, arginine or histidine-containing dipeptides with a net positive charge from the lysosome lumen into the cytosol. Could play a role in a specific type of protein O-glycosylation indirectly regulating macrophages migration and tissue invasion. Also essential for liver homeostasis.</text>
</comment>
<comment type="catalytic activity">
    <reaction evidence="17">
        <text>L-arginyl-glycine(out) = L-arginyl-glycine(in)</text>
        <dbReference type="Rhea" id="RHEA:79391"/>
        <dbReference type="ChEBI" id="CHEBI:229955"/>
    </reaction>
</comment>
<keyword evidence="7" id="KW-0458">Lysosome</keyword>
<evidence type="ECO:0000256" key="2">
    <source>
        <dbReference type="ARBA" id="ARBA00008335"/>
    </source>
</evidence>
<evidence type="ECO:0000256" key="17">
    <source>
        <dbReference type="ARBA" id="ARBA00044903"/>
    </source>
</evidence>
<proteinExistence type="inferred from homology"/>
<evidence type="ECO:0000256" key="6">
    <source>
        <dbReference type="ARBA" id="ARBA00023136"/>
    </source>
</evidence>
<feature type="transmembrane region" description="Helical" evidence="25">
    <location>
        <begin position="325"/>
        <end position="344"/>
    </location>
</feature>
<comment type="catalytic activity">
    <reaction evidence="18">
        <text>L-histidyl-L-alpha-amino acid(out) = L-histidyl-L-alpha-amino acid(in)</text>
        <dbReference type="Rhea" id="RHEA:79379"/>
        <dbReference type="ChEBI" id="CHEBI:229964"/>
    </reaction>
</comment>
<dbReference type="PROSITE" id="PS50850">
    <property type="entry name" value="MFS"/>
    <property type="match status" value="1"/>
</dbReference>
<dbReference type="Proteomes" id="UP001154078">
    <property type="component" value="Chromosome 5"/>
</dbReference>
<dbReference type="CDD" id="cd17340">
    <property type="entry name" value="MFS_MFSD1"/>
    <property type="match status" value="1"/>
</dbReference>
<feature type="transmembrane region" description="Helical" evidence="25">
    <location>
        <begin position="77"/>
        <end position="99"/>
    </location>
</feature>
<evidence type="ECO:0000256" key="1">
    <source>
        <dbReference type="ARBA" id="ARBA00004155"/>
    </source>
</evidence>
<comment type="similarity">
    <text evidence="2">Belongs to the major facilitator superfamily.</text>
</comment>
<evidence type="ECO:0000313" key="27">
    <source>
        <dbReference type="EMBL" id="CAH0557139.1"/>
    </source>
</evidence>
<feature type="transmembrane region" description="Helical" evidence="25">
    <location>
        <begin position="205"/>
        <end position="229"/>
    </location>
</feature>
<dbReference type="PANTHER" id="PTHR23512">
    <property type="entry name" value="MAJOR FACILITATOR SUPERFAMILY DOMAIN-CONTAINING PROTEIN 1"/>
    <property type="match status" value="1"/>
</dbReference>
<evidence type="ECO:0000256" key="3">
    <source>
        <dbReference type="ARBA" id="ARBA00022448"/>
    </source>
</evidence>
<dbReference type="Pfam" id="PF07690">
    <property type="entry name" value="MFS_1"/>
    <property type="match status" value="1"/>
</dbReference>
<comment type="catalytic activity">
    <reaction evidence="19">
        <text>L-alanyl-L-lysine(out) = L-alanyl-L-lysine(in)</text>
        <dbReference type="Rhea" id="RHEA:79415"/>
        <dbReference type="ChEBI" id="CHEBI:192470"/>
    </reaction>
</comment>
<evidence type="ECO:0000259" key="26">
    <source>
        <dbReference type="PROSITE" id="PS50850"/>
    </source>
</evidence>
<evidence type="ECO:0000256" key="23">
    <source>
        <dbReference type="ARBA" id="ARBA00045709"/>
    </source>
</evidence>
<comment type="catalytic activity">
    <reaction evidence="9">
        <text>L-histidyl-glycine(out) = L-histidyl-glycine(in)</text>
        <dbReference type="Rhea" id="RHEA:79395"/>
        <dbReference type="ChEBI" id="CHEBI:229957"/>
    </reaction>
</comment>
<evidence type="ECO:0000256" key="22">
    <source>
        <dbReference type="ARBA" id="ARBA00045018"/>
    </source>
</evidence>
<evidence type="ECO:0000256" key="18">
    <source>
        <dbReference type="ARBA" id="ARBA00044912"/>
    </source>
</evidence>
<comment type="catalytic activity">
    <reaction evidence="16">
        <text>L-lysyl-L-lysine(out) = L-lysyl-L-lysine(in)</text>
        <dbReference type="Rhea" id="RHEA:79403"/>
        <dbReference type="ChEBI" id="CHEBI:229956"/>
    </reaction>
</comment>
<dbReference type="EMBL" id="OV121136">
    <property type="protein sequence ID" value="CAH0557139.1"/>
    <property type="molecule type" value="Genomic_DNA"/>
</dbReference>
<dbReference type="PANTHER" id="PTHR23512:SF3">
    <property type="entry name" value="MAJOR FACILITATOR SUPERFAMILY DOMAIN-CONTAINING PROTEIN 1"/>
    <property type="match status" value="1"/>
</dbReference>
<feature type="transmembrane region" description="Helical" evidence="25">
    <location>
        <begin position="111"/>
        <end position="136"/>
    </location>
</feature>
<feature type="transmembrane region" description="Helical" evidence="25">
    <location>
        <begin position="350"/>
        <end position="371"/>
    </location>
</feature>
<keyword evidence="5 25" id="KW-1133">Transmembrane helix</keyword>
<evidence type="ECO:0000256" key="24">
    <source>
        <dbReference type="ARBA" id="ARBA00046376"/>
    </source>
</evidence>
<comment type="subunit">
    <text evidence="24">Homodimer. Interacts with lysosomal protein GLMP (via lumenal domain); the interaction starts while both proteins are still in the endoplasmic reticulum and is required for stabilization of MFSD1 in lysosomes but has no direct effect on its targeting to lysosomes or transporter activity.</text>
</comment>